<feature type="domain" description="P-type ATPase A" evidence="14">
    <location>
        <begin position="236"/>
        <end position="362"/>
    </location>
</feature>
<keyword evidence="6 13" id="KW-0547">Nucleotide-binding</keyword>
<dbReference type="GO" id="GO:0005524">
    <property type="term" value="F:ATP binding"/>
    <property type="evidence" value="ECO:0007669"/>
    <property type="project" value="UniProtKB-UniRule"/>
</dbReference>
<dbReference type="SUPFAM" id="SSF81665">
    <property type="entry name" value="Calcium ATPase, transmembrane domain M"/>
    <property type="match status" value="1"/>
</dbReference>
<dbReference type="Pfam" id="PF12409">
    <property type="entry name" value="P5-ATPase"/>
    <property type="match status" value="1"/>
</dbReference>
<dbReference type="Pfam" id="PF13246">
    <property type="entry name" value="Cation_ATPase"/>
    <property type="match status" value="1"/>
</dbReference>
<feature type="transmembrane region" description="Helical" evidence="13">
    <location>
        <begin position="1034"/>
        <end position="1051"/>
    </location>
</feature>
<organism evidence="16 17">
    <name type="scientific">Hanseniaspora valbyensis NRRL Y-1626</name>
    <dbReference type="NCBI Taxonomy" id="766949"/>
    <lineage>
        <taxon>Eukaryota</taxon>
        <taxon>Fungi</taxon>
        <taxon>Dikarya</taxon>
        <taxon>Ascomycota</taxon>
        <taxon>Saccharomycotina</taxon>
        <taxon>Saccharomycetes</taxon>
        <taxon>Saccharomycodales</taxon>
        <taxon>Saccharomycodaceae</taxon>
        <taxon>Hanseniaspora</taxon>
    </lineage>
</organism>
<keyword evidence="10 13" id="KW-1133">Transmembrane helix</keyword>
<evidence type="ECO:0000259" key="14">
    <source>
        <dbReference type="Pfam" id="PF00122"/>
    </source>
</evidence>
<dbReference type="SFLD" id="SFLDS00003">
    <property type="entry name" value="Haloacid_Dehalogenase"/>
    <property type="match status" value="1"/>
</dbReference>
<keyword evidence="7 13" id="KW-0067">ATP-binding</keyword>
<evidence type="ECO:0000256" key="5">
    <source>
        <dbReference type="ARBA" id="ARBA00022723"/>
    </source>
</evidence>
<dbReference type="Pfam" id="PF00122">
    <property type="entry name" value="E1-E2_ATPase"/>
    <property type="match status" value="1"/>
</dbReference>
<feature type="transmembrane region" description="Helical" evidence="13">
    <location>
        <begin position="181"/>
        <end position="197"/>
    </location>
</feature>
<feature type="transmembrane region" description="Helical" evidence="13">
    <location>
        <begin position="203"/>
        <end position="221"/>
    </location>
</feature>
<feature type="non-terminal residue" evidence="16">
    <location>
        <position position="1"/>
    </location>
</feature>
<dbReference type="InterPro" id="IPR006544">
    <property type="entry name" value="P-type_TPase_V"/>
</dbReference>
<evidence type="ECO:0000313" key="16">
    <source>
        <dbReference type="EMBL" id="OBA28262.1"/>
    </source>
</evidence>
<dbReference type="SFLD" id="SFLDG00002">
    <property type="entry name" value="C1.7:_P-type_atpase_like"/>
    <property type="match status" value="1"/>
</dbReference>
<feature type="transmembrane region" description="Helical" evidence="13">
    <location>
        <begin position="918"/>
        <end position="936"/>
    </location>
</feature>
<dbReference type="InterPro" id="IPR059000">
    <property type="entry name" value="ATPase_P-type_domA"/>
</dbReference>
<evidence type="ECO:0000256" key="7">
    <source>
        <dbReference type="ARBA" id="ARBA00022840"/>
    </source>
</evidence>
<dbReference type="GO" id="GO:0016887">
    <property type="term" value="F:ATP hydrolysis activity"/>
    <property type="evidence" value="ECO:0007669"/>
    <property type="project" value="InterPro"/>
</dbReference>
<reference evidence="17" key="1">
    <citation type="journal article" date="2016" name="Proc. Natl. Acad. Sci. U.S.A.">
        <title>Comparative genomics of biotechnologically important yeasts.</title>
        <authorList>
            <person name="Riley R."/>
            <person name="Haridas S."/>
            <person name="Wolfe K.H."/>
            <person name="Lopes M.R."/>
            <person name="Hittinger C.T."/>
            <person name="Goeker M."/>
            <person name="Salamov A.A."/>
            <person name="Wisecaver J.H."/>
            <person name="Long T.M."/>
            <person name="Calvey C.H."/>
            <person name="Aerts A.L."/>
            <person name="Barry K.W."/>
            <person name="Choi C."/>
            <person name="Clum A."/>
            <person name="Coughlan A.Y."/>
            <person name="Deshpande S."/>
            <person name="Douglass A.P."/>
            <person name="Hanson S.J."/>
            <person name="Klenk H.-P."/>
            <person name="LaButti K.M."/>
            <person name="Lapidus A."/>
            <person name="Lindquist E.A."/>
            <person name="Lipzen A.M."/>
            <person name="Meier-Kolthoff J.P."/>
            <person name="Ohm R.A."/>
            <person name="Otillar R.P."/>
            <person name="Pangilinan J.L."/>
            <person name="Peng Y."/>
            <person name="Rokas A."/>
            <person name="Rosa C.A."/>
            <person name="Scheuner C."/>
            <person name="Sibirny A.A."/>
            <person name="Slot J.C."/>
            <person name="Stielow J.B."/>
            <person name="Sun H."/>
            <person name="Kurtzman C.P."/>
            <person name="Blackwell M."/>
            <person name="Grigoriev I.V."/>
            <person name="Jeffries T.W."/>
        </authorList>
    </citation>
    <scope>NUCLEOTIDE SEQUENCE [LARGE SCALE GENOMIC DNA]</scope>
    <source>
        <strain evidence="17">NRRL Y-1626</strain>
    </source>
</reference>
<accession>A0A1B7THM9</accession>
<feature type="non-terminal residue" evidence="16">
    <location>
        <position position="1113"/>
    </location>
</feature>
<dbReference type="GO" id="GO:0016020">
    <property type="term" value="C:membrane"/>
    <property type="evidence" value="ECO:0007669"/>
    <property type="project" value="UniProtKB-SubCell"/>
</dbReference>
<feature type="transmembrane region" description="Helical" evidence="13">
    <location>
        <begin position="413"/>
        <end position="437"/>
    </location>
</feature>
<dbReference type="InterPro" id="IPR008250">
    <property type="entry name" value="ATPase_P-typ_transduc_dom_A_sf"/>
</dbReference>
<comment type="subcellular location">
    <subcellularLocation>
        <location evidence="1 13">Membrane</location>
        <topology evidence="1 13">Multi-pass membrane protein</topology>
    </subcellularLocation>
</comment>
<dbReference type="EC" id="7.2.2.-" evidence="13"/>
<keyword evidence="4 13" id="KW-0812">Transmembrane</keyword>
<evidence type="ECO:0000256" key="13">
    <source>
        <dbReference type="RuleBase" id="RU362082"/>
    </source>
</evidence>
<keyword evidence="8 13" id="KW-0460">Magnesium</keyword>
<dbReference type="SUPFAM" id="SSF56784">
    <property type="entry name" value="HAD-like"/>
    <property type="match status" value="1"/>
</dbReference>
<dbReference type="GO" id="GO:0046872">
    <property type="term" value="F:metal ion binding"/>
    <property type="evidence" value="ECO:0007669"/>
    <property type="project" value="UniProtKB-UniRule"/>
</dbReference>
<dbReference type="InterPro" id="IPR044492">
    <property type="entry name" value="P_typ_ATPase_HD_dom"/>
</dbReference>
<keyword evidence="11 13" id="KW-0472">Membrane</keyword>
<dbReference type="NCBIfam" id="TIGR01494">
    <property type="entry name" value="ATPase_P-type"/>
    <property type="match status" value="1"/>
</dbReference>
<sequence>LQRLYIAEEDLVLGIQGLAQNNFKLIIFYILSILTFGILPVICHWFPKIKISLMYNKSELFCSDKVIIETELGQLDIISVNREWYDNKDISTVFNYRDDADCGLKVLTFFSYRFFKLYYDPLEDLFKVNTNWFDIDNWLDYNNVQQGLNNNNIIEDRLLIFGKNSCDLDIKPIHQLIFEEALHPFFVFQIFSMILWAYDDYIYYALCILIISVFSVAQTVYETRQSALKLQKLAHSETNVRVFRNGFWLTVASEEVVPGDILDISDPNLNTVPCDCLLINGQVLVNESMLSGESIPVNKKSCNSDSLLESFFNNDLSKESKYKLYNGTEIINTKPTESNPQVTALCLSTGFNTTKGSLIRSMVFPSTSTGNSGEKDMTKQAYKYIFYMTLLALFGFIFSAINFKRLHLSTKLIIVRALDIVTIVVPPGLPATLSVAVTFSISRLKNKCNIFCIRPTKINGAGGVSVWVFDKTGTLTGEGLVVKGIIENNEDLNDIDDNDDDIITSNYYNLKMKMLRYCLTCCHSSALVVQNGHKSLIGDPLDLEMFRFTKGKFSEKTHHDGFVINDKYHVVKTFEFDSHLRRMGVIMEKPSKKEYYSLVKGSPESIASLCNPHTIPQVYDHIVKKYAHQGYRLIALAGKNISQKHNQYSIEMITREESEEDLHFLGFIIFENKIKPESKPTILELKNANIPSIMCTGDNILTAISVANDASILEKEEICFVPIWDNINEVIHWESVDDPEIKLDNTTLIPLDKWVSERGYSLALTGDVFNEIFGDNANIANSNADEDFAKYSSHYKQTILLKSKIFARMSPDDKEDLVNQLQSLDHTVGFCGDGANDVGALRSSDCGVSLSEAEASIAAPFTSQVFNISCVLNIMKEGRCSIVTSFACFQYMSLYSAIQFITVTILYGQGANLGDFQFLYIDMCLIIPIAITMSWSSPNYGPLVAKRPSMNLVSLKILVPILINVGIILVAQLVPWIISKYMPWYTKPIAGDQDTINSTDNTVLFLVSSFQYIYMSIILTQGPPYREPIHENRFYIINVIICLVFSVYLLFGKFDSYCGKLMQLTYVSFGFKMFLLLWCVLGLVAHSILPKRFNHRFKKGVSSKKYKRLLQRE</sequence>
<keyword evidence="9 13" id="KW-1278">Translocase</keyword>
<feature type="transmembrane region" description="Helical" evidence="13">
    <location>
        <begin position="1003"/>
        <end position="1022"/>
    </location>
</feature>
<evidence type="ECO:0000256" key="11">
    <source>
        <dbReference type="ARBA" id="ARBA00023136"/>
    </source>
</evidence>
<dbReference type="InterPro" id="IPR036412">
    <property type="entry name" value="HAD-like_sf"/>
</dbReference>
<keyword evidence="3" id="KW-0597">Phosphoprotein</keyword>
<feature type="transmembrane region" description="Helical" evidence="13">
    <location>
        <begin position="26"/>
        <end position="47"/>
    </location>
</feature>
<evidence type="ECO:0000259" key="15">
    <source>
        <dbReference type="Pfam" id="PF12409"/>
    </source>
</evidence>
<dbReference type="PANTHER" id="PTHR45630:SF8">
    <property type="entry name" value="CATION-TRANSPORTING ATPASE"/>
    <property type="match status" value="1"/>
</dbReference>
<dbReference type="PRINTS" id="PR00119">
    <property type="entry name" value="CATATPASE"/>
</dbReference>
<evidence type="ECO:0000256" key="2">
    <source>
        <dbReference type="ARBA" id="ARBA00006000"/>
    </source>
</evidence>
<dbReference type="SFLD" id="SFLDF00027">
    <property type="entry name" value="p-type_atpase"/>
    <property type="match status" value="1"/>
</dbReference>
<dbReference type="PANTHER" id="PTHR45630">
    <property type="entry name" value="CATION-TRANSPORTING ATPASE-RELATED"/>
    <property type="match status" value="1"/>
</dbReference>
<evidence type="ECO:0000313" key="17">
    <source>
        <dbReference type="Proteomes" id="UP000092321"/>
    </source>
</evidence>
<dbReference type="SUPFAM" id="SSF81660">
    <property type="entry name" value="Metal cation-transporting ATPase, ATP-binding domain N"/>
    <property type="match status" value="1"/>
</dbReference>
<dbReference type="InterPro" id="IPR047819">
    <property type="entry name" value="P5A-ATPase_N"/>
</dbReference>
<dbReference type="InterPro" id="IPR023299">
    <property type="entry name" value="ATPase_P-typ_cyto_dom_N"/>
</dbReference>
<dbReference type="InterPro" id="IPR001757">
    <property type="entry name" value="P_typ_ATPase"/>
</dbReference>
<dbReference type="Gene3D" id="2.70.150.10">
    <property type="entry name" value="Calcium-transporting ATPase, cytoplasmic transduction domain A"/>
    <property type="match status" value="1"/>
</dbReference>
<gene>
    <name evidence="16" type="ORF">HANVADRAFT_17603</name>
</gene>
<dbReference type="Proteomes" id="UP000092321">
    <property type="component" value="Unassembled WGS sequence"/>
</dbReference>
<evidence type="ECO:0000256" key="4">
    <source>
        <dbReference type="ARBA" id="ARBA00022692"/>
    </source>
</evidence>
<dbReference type="Gene3D" id="3.40.1110.10">
    <property type="entry name" value="Calcium-transporting ATPase, cytoplasmic domain N"/>
    <property type="match status" value="1"/>
</dbReference>
<feature type="transmembrane region" description="Helical" evidence="13">
    <location>
        <begin position="882"/>
        <end position="906"/>
    </location>
</feature>
<proteinExistence type="inferred from homology"/>
<feature type="domain" description="P5B-type ATPase N-terminal" evidence="15">
    <location>
        <begin position="9"/>
        <end position="120"/>
    </location>
</feature>
<evidence type="ECO:0000256" key="10">
    <source>
        <dbReference type="ARBA" id="ARBA00022989"/>
    </source>
</evidence>
<evidence type="ECO:0000256" key="8">
    <source>
        <dbReference type="ARBA" id="ARBA00022842"/>
    </source>
</evidence>
<dbReference type="AlphaFoldDB" id="A0A1B7THM9"/>
<evidence type="ECO:0000256" key="9">
    <source>
        <dbReference type="ARBA" id="ARBA00022967"/>
    </source>
</evidence>
<protein>
    <recommendedName>
        <fullName evidence="13">Cation-transporting ATPase</fullName>
        <ecNumber evidence="13">7.2.2.-</ecNumber>
    </recommendedName>
</protein>
<dbReference type="GO" id="GO:0140358">
    <property type="term" value="F:P-type transmembrane transporter activity"/>
    <property type="evidence" value="ECO:0007669"/>
    <property type="project" value="InterPro"/>
</dbReference>
<dbReference type="Gene3D" id="3.40.50.1000">
    <property type="entry name" value="HAD superfamily/HAD-like"/>
    <property type="match status" value="1"/>
</dbReference>
<feature type="transmembrane region" description="Helical" evidence="13">
    <location>
        <begin position="957"/>
        <end position="978"/>
    </location>
</feature>
<name>A0A1B7THM9_9ASCO</name>
<dbReference type="GO" id="GO:0019829">
    <property type="term" value="F:ATPase-coupled monoatomic cation transmembrane transporter activity"/>
    <property type="evidence" value="ECO:0007669"/>
    <property type="project" value="UniProtKB-UniRule"/>
</dbReference>
<dbReference type="InterPro" id="IPR023214">
    <property type="entry name" value="HAD_sf"/>
</dbReference>
<comment type="catalytic activity">
    <reaction evidence="12 13">
        <text>ATP + H2O = ADP + phosphate + H(+)</text>
        <dbReference type="Rhea" id="RHEA:13065"/>
        <dbReference type="ChEBI" id="CHEBI:15377"/>
        <dbReference type="ChEBI" id="CHEBI:15378"/>
        <dbReference type="ChEBI" id="CHEBI:30616"/>
        <dbReference type="ChEBI" id="CHEBI:43474"/>
        <dbReference type="ChEBI" id="CHEBI:456216"/>
    </reaction>
</comment>
<keyword evidence="17" id="KW-1185">Reference proteome</keyword>
<evidence type="ECO:0000256" key="6">
    <source>
        <dbReference type="ARBA" id="ARBA00022741"/>
    </source>
</evidence>
<dbReference type="SUPFAM" id="SSF81653">
    <property type="entry name" value="Calcium ATPase, transduction domain A"/>
    <property type="match status" value="1"/>
</dbReference>
<dbReference type="OrthoDB" id="48943at2759"/>
<dbReference type="GO" id="GO:0006874">
    <property type="term" value="P:intracellular calcium ion homeostasis"/>
    <property type="evidence" value="ECO:0007669"/>
    <property type="project" value="TreeGrafter"/>
</dbReference>
<evidence type="ECO:0000256" key="3">
    <source>
        <dbReference type="ARBA" id="ARBA00022553"/>
    </source>
</evidence>
<feature type="transmembrane region" description="Helical" evidence="13">
    <location>
        <begin position="1071"/>
        <end position="1089"/>
    </location>
</feature>
<comment type="similarity">
    <text evidence="2 13">Belongs to the cation transport ATPase (P-type) (TC 3.A.3) family. Type V subfamily.</text>
</comment>
<evidence type="ECO:0000256" key="12">
    <source>
        <dbReference type="ARBA" id="ARBA00049360"/>
    </source>
</evidence>
<feature type="transmembrane region" description="Helical" evidence="13">
    <location>
        <begin position="384"/>
        <end position="401"/>
    </location>
</feature>
<dbReference type="InterPro" id="IPR023298">
    <property type="entry name" value="ATPase_P-typ_TM_dom_sf"/>
</dbReference>
<dbReference type="EMBL" id="LXPE01000004">
    <property type="protein sequence ID" value="OBA28262.1"/>
    <property type="molecule type" value="Genomic_DNA"/>
</dbReference>
<dbReference type="NCBIfam" id="TIGR01657">
    <property type="entry name" value="P-ATPase-V"/>
    <property type="match status" value="1"/>
</dbReference>
<comment type="caution">
    <text evidence="16">The sequence shown here is derived from an EMBL/GenBank/DDBJ whole genome shotgun (WGS) entry which is preliminary data.</text>
</comment>
<evidence type="ECO:0000256" key="1">
    <source>
        <dbReference type="ARBA" id="ARBA00004141"/>
    </source>
</evidence>
<keyword evidence="5 13" id="KW-0479">Metal-binding</keyword>